<evidence type="ECO:0000313" key="4">
    <source>
        <dbReference type="Proteomes" id="UP001642720"/>
    </source>
</evidence>
<dbReference type="PANTHER" id="PTHR37534:SF39">
    <property type="entry name" value="TRANSCRIPTION FACTOR DOMAIN-CONTAINING PROTEIN"/>
    <property type="match status" value="1"/>
</dbReference>
<evidence type="ECO:0000313" key="3">
    <source>
        <dbReference type="EMBL" id="TFB00234.1"/>
    </source>
</evidence>
<dbReference type="PANTHER" id="PTHR37534">
    <property type="entry name" value="TRANSCRIPTIONAL ACTIVATOR PROTEIN UGA3"/>
    <property type="match status" value="1"/>
</dbReference>
<evidence type="ECO:0008006" key="5">
    <source>
        <dbReference type="Google" id="ProtNLM"/>
    </source>
</evidence>
<dbReference type="CDD" id="cd00067">
    <property type="entry name" value="GAL4"/>
    <property type="match status" value="1"/>
</dbReference>
<comment type="subcellular location">
    <subcellularLocation>
        <location evidence="1">Nucleus</location>
    </subcellularLocation>
</comment>
<comment type="caution">
    <text evidence="3">The sequence shown here is derived from an EMBL/GenBank/DDBJ whole genome shotgun (WGS) entry which is preliminary data.</text>
</comment>
<keyword evidence="2" id="KW-0539">Nucleus</keyword>
<dbReference type="EMBL" id="PPTA01000011">
    <property type="protein sequence ID" value="TFB00234.1"/>
    <property type="molecule type" value="Genomic_DNA"/>
</dbReference>
<protein>
    <recommendedName>
        <fullName evidence="5">Zn(2)-C6 fungal-type domain-containing protein</fullName>
    </recommendedName>
</protein>
<keyword evidence="4" id="KW-1185">Reference proteome</keyword>
<dbReference type="Proteomes" id="UP001642720">
    <property type="component" value="Unassembled WGS sequence"/>
</dbReference>
<sequence>MGIKGCWTCRGINDSIQSTTAVCRLTGIPAPERKIRCDLHKPTCVNCSKALRRCKGYGMQLSWPREGDKRRALVHHSAATMARLPKQYRERGPLFLNTSSWDVALSDALQENRDPGKHYASSATRSLPSYFVDTVRHRTSSTHFESILFAAPFTVYFNATKTRILSPIVDEALAHYILRTAMVNSVSSANLVMQGIFALSSLLLLGPSKSQGHKSRLISMLQANLAKSDRESILQNLIATMLLYQCEVCDTASPGVLWRLYLCGAKKIIFAASQSRTLYQHDSAILMDWIYYHEVMSEFSLRHWAERSTINSFCKGPLAKRPNNITVDDSLASNSITCPMDVLDLVRTVCKRPSSDPNDDLPYNNTDMERIQQLRQSIYGIIGEYGTFHDNCASLFNRQDMMTSLYRYAALIYLNRAVANISISSFPHRRLVREGILLLHNLGFCESAWPLFIIACEANEDEQRLQVLATLADTRRELGQRSSHIPLIQHMIEAVWNQNDLNIESDVGYCETITAVISTAPSLPLFA</sequence>
<reference evidence="3 4" key="1">
    <citation type="submission" date="2018-01" db="EMBL/GenBank/DDBJ databases">
        <title>Genome characterization of the sugarcane-associated fungus Trichoderma ghanense CCMA-1212 and their application in lignocelulose bioconversion.</title>
        <authorList>
            <person name="Steindorff A.S."/>
            <person name="Mendes T.D."/>
            <person name="Vilela E.S.D."/>
            <person name="Rodrigues D.S."/>
            <person name="Formighieri E.F."/>
            <person name="Melo I.S."/>
            <person name="Favaro L.C.L."/>
        </authorList>
    </citation>
    <scope>NUCLEOTIDE SEQUENCE [LARGE SCALE GENOMIC DNA]</scope>
    <source>
        <strain evidence="3 4">CCMA-1212</strain>
    </source>
</reference>
<evidence type="ECO:0000256" key="1">
    <source>
        <dbReference type="ARBA" id="ARBA00004123"/>
    </source>
</evidence>
<proteinExistence type="predicted"/>
<dbReference type="InterPro" id="IPR021858">
    <property type="entry name" value="Fun_TF"/>
</dbReference>
<dbReference type="RefSeq" id="XP_073556435.1">
    <property type="nucleotide sequence ID" value="XM_073704745.1"/>
</dbReference>
<dbReference type="InterPro" id="IPR001138">
    <property type="entry name" value="Zn2Cys6_DnaBD"/>
</dbReference>
<gene>
    <name evidence="3" type="ORF">CCMA1212_007578</name>
</gene>
<dbReference type="Pfam" id="PF11951">
    <property type="entry name" value="Fungal_trans_2"/>
    <property type="match status" value="1"/>
</dbReference>
<dbReference type="GeneID" id="300579195"/>
<name>A0ABY2GWA4_9HYPO</name>
<accession>A0ABY2GWA4</accession>
<evidence type="ECO:0000256" key="2">
    <source>
        <dbReference type="ARBA" id="ARBA00023242"/>
    </source>
</evidence>
<organism evidence="3 4">
    <name type="scientific">Trichoderma ghanense</name>
    <dbReference type="NCBI Taxonomy" id="65468"/>
    <lineage>
        <taxon>Eukaryota</taxon>
        <taxon>Fungi</taxon>
        <taxon>Dikarya</taxon>
        <taxon>Ascomycota</taxon>
        <taxon>Pezizomycotina</taxon>
        <taxon>Sordariomycetes</taxon>
        <taxon>Hypocreomycetidae</taxon>
        <taxon>Hypocreales</taxon>
        <taxon>Hypocreaceae</taxon>
        <taxon>Trichoderma</taxon>
    </lineage>
</organism>